<comment type="similarity">
    <text evidence="1">Belongs to the UPF0213 family.</text>
</comment>
<dbReference type="Pfam" id="PF01541">
    <property type="entry name" value="GIY-YIG"/>
    <property type="match status" value="1"/>
</dbReference>
<dbReference type="CDD" id="cd10448">
    <property type="entry name" value="GIY-YIG_unchar_3"/>
    <property type="match status" value="1"/>
</dbReference>
<accession>A0ABT8YDN9</accession>
<evidence type="ECO:0000256" key="1">
    <source>
        <dbReference type="ARBA" id="ARBA00007435"/>
    </source>
</evidence>
<dbReference type="InterPro" id="IPR050190">
    <property type="entry name" value="UPF0213_domain"/>
</dbReference>
<comment type="caution">
    <text evidence="3">The sequence shown here is derived from an EMBL/GenBank/DDBJ whole genome shotgun (WGS) entry which is preliminary data.</text>
</comment>
<dbReference type="Proteomes" id="UP001169764">
    <property type="component" value="Unassembled WGS sequence"/>
</dbReference>
<protein>
    <submittedName>
        <fullName evidence="3">GIY-YIG nuclease family protein</fullName>
    </submittedName>
</protein>
<name>A0ABT8YDN9_9SPHN</name>
<keyword evidence="4" id="KW-1185">Reference proteome</keyword>
<evidence type="ECO:0000313" key="3">
    <source>
        <dbReference type="EMBL" id="MDO6416495.1"/>
    </source>
</evidence>
<dbReference type="InterPro" id="IPR035901">
    <property type="entry name" value="GIY-YIG_endonuc_sf"/>
</dbReference>
<dbReference type="EMBL" id="JAUOTP010000011">
    <property type="protein sequence ID" value="MDO6416495.1"/>
    <property type="molecule type" value="Genomic_DNA"/>
</dbReference>
<dbReference type="PANTHER" id="PTHR34477">
    <property type="entry name" value="UPF0213 PROTEIN YHBQ"/>
    <property type="match status" value="1"/>
</dbReference>
<proteinExistence type="inferred from homology"/>
<dbReference type="SUPFAM" id="SSF82771">
    <property type="entry name" value="GIY-YIG endonuclease"/>
    <property type="match status" value="1"/>
</dbReference>
<gene>
    <name evidence="3" type="ORF">Q4F19_19080</name>
</gene>
<dbReference type="PANTHER" id="PTHR34477:SF5">
    <property type="entry name" value="BSL5627 PROTEIN"/>
    <property type="match status" value="1"/>
</dbReference>
<reference evidence="3" key="1">
    <citation type="submission" date="2023-07" db="EMBL/GenBank/DDBJ databases">
        <authorList>
            <person name="Kim M."/>
        </authorList>
    </citation>
    <scope>NUCLEOTIDE SEQUENCE</scope>
    <source>
        <strain evidence="3">BIUV-7</strain>
    </source>
</reference>
<dbReference type="PROSITE" id="PS50164">
    <property type="entry name" value="GIY_YIG"/>
    <property type="match status" value="1"/>
</dbReference>
<sequence length="108" mass="12234">MEPCAYILASGKRGTLYIGVTSDLPKRLHQHRTRVTKGFADRHSVKRLVLIEVCPDMVTAIAREEQLKNWHRDWKIALIEATNPDWRDLAVDLGFAPFRQPTSAGHGS</sequence>
<evidence type="ECO:0000313" key="4">
    <source>
        <dbReference type="Proteomes" id="UP001169764"/>
    </source>
</evidence>
<feature type="domain" description="GIY-YIG" evidence="2">
    <location>
        <begin position="1"/>
        <end position="77"/>
    </location>
</feature>
<organism evidence="3 4">
    <name type="scientific">Sphingomonas natans</name>
    <dbReference type="NCBI Taxonomy" id="3063330"/>
    <lineage>
        <taxon>Bacteria</taxon>
        <taxon>Pseudomonadati</taxon>
        <taxon>Pseudomonadota</taxon>
        <taxon>Alphaproteobacteria</taxon>
        <taxon>Sphingomonadales</taxon>
        <taxon>Sphingomonadaceae</taxon>
        <taxon>Sphingomonas</taxon>
    </lineage>
</organism>
<dbReference type="Gene3D" id="3.40.1440.10">
    <property type="entry name" value="GIY-YIG endonuclease"/>
    <property type="match status" value="1"/>
</dbReference>
<dbReference type="InterPro" id="IPR000305">
    <property type="entry name" value="GIY-YIG_endonuc"/>
</dbReference>
<evidence type="ECO:0000259" key="2">
    <source>
        <dbReference type="PROSITE" id="PS50164"/>
    </source>
</evidence>